<accession>A0A939QBA2</accession>
<proteinExistence type="predicted"/>
<dbReference type="RefSeq" id="WP_208236045.1">
    <property type="nucleotide sequence ID" value="NZ_BAAAQU010000001.1"/>
</dbReference>
<dbReference type="Pfam" id="PF06684">
    <property type="entry name" value="AA_synth"/>
    <property type="match status" value="1"/>
</dbReference>
<evidence type="ECO:0000313" key="2">
    <source>
        <dbReference type="Proteomes" id="UP000668403"/>
    </source>
</evidence>
<dbReference type="SUPFAM" id="SSF160519">
    <property type="entry name" value="BB2672-like"/>
    <property type="match status" value="1"/>
</dbReference>
<dbReference type="Gene3D" id="3.30.1330.110">
    <property type="entry name" value="BB2672"/>
    <property type="match status" value="1"/>
</dbReference>
<dbReference type="Proteomes" id="UP000668403">
    <property type="component" value="Unassembled WGS sequence"/>
</dbReference>
<dbReference type="EMBL" id="JAGFBF010000001">
    <property type="protein sequence ID" value="MBO2988582.1"/>
    <property type="molecule type" value="Genomic_DNA"/>
</dbReference>
<organism evidence="1 2">
    <name type="scientific">Leucobacter tardus</name>
    <dbReference type="NCBI Taxonomy" id="501483"/>
    <lineage>
        <taxon>Bacteria</taxon>
        <taxon>Bacillati</taxon>
        <taxon>Actinomycetota</taxon>
        <taxon>Actinomycetes</taxon>
        <taxon>Micrococcales</taxon>
        <taxon>Microbacteriaceae</taxon>
        <taxon>Leucobacter</taxon>
    </lineage>
</organism>
<keyword evidence="2" id="KW-1185">Reference proteome</keyword>
<comment type="caution">
    <text evidence="1">The sequence shown here is derived from an EMBL/GenBank/DDBJ whole genome shotgun (WGS) entry which is preliminary data.</text>
</comment>
<dbReference type="AlphaFoldDB" id="A0A939QBA2"/>
<dbReference type="InterPro" id="IPR009569">
    <property type="entry name" value="AA_synth_put"/>
</dbReference>
<protein>
    <submittedName>
        <fullName evidence="1">Amino acid synthesis family protein</fullName>
    </submittedName>
</protein>
<dbReference type="InterPro" id="IPR035936">
    <property type="entry name" value="BB2672"/>
</dbReference>
<name>A0A939QBA2_9MICO</name>
<gene>
    <name evidence="1" type="ORF">J4H85_01020</name>
</gene>
<reference evidence="1" key="1">
    <citation type="submission" date="2021-03" db="EMBL/GenBank/DDBJ databases">
        <title>Leucobacter chromiisoli sp. nov., isolated from chromium-containing soil of chemical plant.</title>
        <authorList>
            <person name="Xu Z."/>
        </authorList>
    </citation>
    <scope>NUCLEOTIDE SEQUENCE</scope>
    <source>
        <strain evidence="1">K 70/01</strain>
    </source>
</reference>
<evidence type="ECO:0000313" key="1">
    <source>
        <dbReference type="EMBL" id="MBO2988582.1"/>
    </source>
</evidence>
<sequence length="218" mass="23002">MTPPPTTVDLFARSTLNDIGDIARAIGLRRLSTQIEEAPGPNGGTTHRAAAIAVIRNPWTGTGTDHDLAPEGERIAPVLAKLLTDRLLDALGGAEAVAAFGKAALVGAHGELEHAAALIHTPYFGNLVREALEGTSILCFADGRAEPGELLRVPLWHKTAAATRDYYQTLDVALPDAPHADEIVVIAAASTGPRPHARIGDRATDRPITSEILKEITL</sequence>